<dbReference type="Gene3D" id="2.40.128.20">
    <property type="match status" value="1"/>
</dbReference>
<dbReference type="GO" id="GO:0016829">
    <property type="term" value="F:lyase activity"/>
    <property type="evidence" value="ECO:0007669"/>
    <property type="project" value="UniProtKB-KW"/>
</dbReference>
<protein>
    <submittedName>
        <fullName evidence="2">Chromophore lyase CpcS/CpeS 1</fullName>
    </submittedName>
</protein>
<evidence type="ECO:0000313" key="3">
    <source>
        <dbReference type="Proteomes" id="UP000324585"/>
    </source>
</evidence>
<dbReference type="InterPro" id="IPR018536">
    <property type="entry name" value="CpcS/CpeS"/>
</dbReference>
<dbReference type="Pfam" id="PF09367">
    <property type="entry name" value="CpeS"/>
    <property type="match status" value="1"/>
</dbReference>
<dbReference type="AlphaFoldDB" id="A0A5J4YK06"/>
<sequence length="261" mass="28826">MECAAFQSGWFVSHIPVHAGAFDAARPGVRLGARAVPRAARSRHLLPLSMTTSVDAGREGAAFASFFEIMQGVYNSERTYHYLDTGRREKSATTFAVRWLDSAEKKELLSALENRGDDQKVATSERWPAQGMEISFYTKMESYDELVISATQALFVPTAFDASRGVLSGIYTRSEGYEEGGLTISDFAFDVVRNELLMTTEYAKVVSVDQITLVNPLLRLRRILNYAKDADTGHRTDTVLLAGFGVESKSTDGTQLVPMTK</sequence>
<dbReference type="InterPro" id="IPR012674">
    <property type="entry name" value="Calycin"/>
</dbReference>
<keyword evidence="3" id="KW-1185">Reference proteome</keyword>
<dbReference type="OrthoDB" id="3841at2759"/>
<name>A0A5J4YK06_PORPP</name>
<dbReference type="EMBL" id="VRMN01000013">
    <property type="protein sequence ID" value="KAA8491475.1"/>
    <property type="molecule type" value="Genomic_DNA"/>
</dbReference>
<evidence type="ECO:0000313" key="2">
    <source>
        <dbReference type="EMBL" id="KAA8491475.1"/>
    </source>
</evidence>
<dbReference type="HAMAP" id="MF_01459">
    <property type="entry name" value="Chrphore_lyase_CpxS"/>
    <property type="match status" value="1"/>
</dbReference>
<comment type="caution">
    <text evidence="2">The sequence shown here is derived from an EMBL/GenBank/DDBJ whole genome shotgun (WGS) entry which is preliminary data.</text>
</comment>
<accession>A0A5J4YK06</accession>
<reference evidence="3" key="1">
    <citation type="journal article" date="2019" name="Nat. Commun.">
        <title>Expansion of phycobilisome linker gene families in mesophilic red algae.</title>
        <authorList>
            <person name="Lee J."/>
            <person name="Kim D."/>
            <person name="Bhattacharya D."/>
            <person name="Yoon H.S."/>
        </authorList>
    </citation>
    <scope>NUCLEOTIDE SEQUENCE [LARGE SCALE GENOMIC DNA]</scope>
    <source>
        <strain evidence="3">CCMP 1328</strain>
    </source>
</reference>
<gene>
    <name evidence="2" type="ORF">FVE85_2490</name>
</gene>
<evidence type="ECO:0000256" key="1">
    <source>
        <dbReference type="ARBA" id="ARBA00023239"/>
    </source>
</evidence>
<keyword evidence="1 2" id="KW-0456">Lyase</keyword>
<dbReference type="Proteomes" id="UP000324585">
    <property type="component" value="Unassembled WGS sequence"/>
</dbReference>
<organism evidence="2 3">
    <name type="scientific">Porphyridium purpureum</name>
    <name type="common">Red alga</name>
    <name type="synonym">Porphyridium cruentum</name>
    <dbReference type="NCBI Taxonomy" id="35688"/>
    <lineage>
        <taxon>Eukaryota</taxon>
        <taxon>Rhodophyta</taxon>
        <taxon>Bangiophyceae</taxon>
        <taxon>Porphyridiales</taxon>
        <taxon>Porphyridiaceae</taxon>
        <taxon>Porphyridium</taxon>
    </lineage>
</organism>
<proteinExistence type="inferred from homology"/>